<dbReference type="InterPro" id="IPR036390">
    <property type="entry name" value="WH_DNA-bd_sf"/>
</dbReference>
<dbReference type="CDD" id="cd08475">
    <property type="entry name" value="PBP2_CrgA_like_6"/>
    <property type="match status" value="1"/>
</dbReference>
<dbReference type="AlphaFoldDB" id="A0A1B2EZF9"/>
<dbReference type="GO" id="GO:0043565">
    <property type="term" value="F:sequence-specific DNA binding"/>
    <property type="evidence" value="ECO:0007669"/>
    <property type="project" value="TreeGrafter"/>
</dbReference>
<dbReference type="Pfam" id="PF00126">
    <property type="entry name" value="HTH_1"/>
    <property type="match status" value="1"/>
</dbReference>
<evidence type="ECO:0000256" key="4">
    <source>
        <dbReference type="ARBA" id="ARBA00023163"/>
    </source>
</evidence>
<dbReference type="SUPFAM" id="SSF46785">
    <property type="entry name" value="Winged helix' DNA-binding domain"/>
    <property type="match status" value="1"/>
</dbReference>
<dbReference type="GO" id="GO:0006351">
    <property type="term" value="P:DNA-templated transcription"/>
    <property type="evidence" value="ECO:0007669"/>
    <property type="project" value="TreeGrafter"/>
</dbReference>
<geneLocation type="plasmid" evidence="6">
    <name>unnamed4</name>
</geneLocation>
<dbReference type="OrthoDB" id="9786526at2"/>
<dbReference type="SUPFAM" id="SSF53850">
    <property type="entry name" value="Periplasmic binding protein-like II"/>
    <property type="match status" value="1"/>
</dbReference>
<evidence type="ECO:0000256" key="2">
    <source>
        <dbReference type="ARBA" id="ARBA00023015"/>
    </source>
</evidence>
<protein>
    <submittedName>
        <fullName evidence="6">LysR family transcriptional regulator</fullName>
    </submittedName>
</protein>
<evidence type="ECO:0000256" key="3">
    <source>
        <dbReference type="ARBA" id="ARBA00023125"/>
    </source>
</evidence>
<dbReference type="InterPro" id="IPR000847">
    <property type="entry name" value="LysR_HTH_N"/>
</dbReference>
<feature type="domain" description="HTH lysR-type" evidence="5">
    <location>
        <begin position="5"/>
        <end position="62"/>
    </location>
</feature>
<dbReference type="PRINTS" id="PR00039">
    <property type="entry name" value="HTHLYSR"/>
</dbReference>
<comment type="similarity">
    <text evidence="1">Belongs to the LysR transcriptional regulatory family.</text>
</comment>
<dbReference type="FunFam" id="1.10.10.10:FF:000001">
    <property type="entry name" value="LysR family transcriptional regulator"/>
    <property type="match status" value="1"/>
</dbReference>
<dbReference type="Gene3D" id="1.10.10.10">
    <property type="entry name" value="Winged helix-like DNA-binding domain superfamily/Winged helix DNA-binding domain"/>
    <property type="match status" value="1"/>
</dbReference>
<evidence type="ECO:0000259" key="5">
    <source>
        <dbReference type="PROSITE" id="PS50931"/>
    </source>
</evidence>
<dbReference type="Gene3D" id="3.40.190.290">
    <property type="match status" value="1"/>
</dbReference>
<dbReference type="Pfam" id="PF03466">
    <property type="entry name" value="LysR_substrate"/>
    <property type="match status" value="1"/>
</dbReference>
<dbReference type="InterPro" id="IPR005119">
    <property type="entry name" value="LysR_subst-bd"/>
</dbReference>
<evidence type="ECO:0000256" key="1">
    <source>
        <dbReference type="ARBA" id="ARBA00009437"/>
    </source>
</evidence>
<keyword evidence="4" id="KW-0804">Transcription</keyword>
<dbReference type="PANTHER" id="PTHR30537:SF72">
    <property type="entry name" value="LYSR FAMILY TRANSCRIPTIONAL REGULATOR"/>
    <property type="match status" value="1"/>
</dbReference>
<dbReference type="PANTHER" id="PTHR30537">
    <property type="entry name" value="HTH-TYPE TRANSCRIPTIONAL REGULATOR"/>
    <property type="match status" value="1"/>
</dbReference>
<keyword evidence="3" id="KW-0238">DNA-binding</keyword>
<organism evidence="6">
    <name type="scientific">Microvirga ossetica</name>
    <dbReference type="NCBI Taxonomy" id="1882682"/>
    <lineage>
        <taxon>Bacteria</taxon>
        <taxon>Pseudomonadati</taxon>
        <taxon>Pseudomonadota</taxon>
        <taxon>Alphaproteobacteria</taxon>
        <taxon>Hyphomicrobiales</taxon>
        <taxon>Methylobacteriaceae</taxon>
        <taxon>Microvirga</taxon>
    </lineage>
</organism>
<reference evidence="6" key="1">
    <citation type="submission" date="2016-07" db="EMBL/GenBank/DDBJ databases">
        <title>Microvirga ossetica sp. nov. a new species of rhizobia isolated from root nodules of the legume species Vicia alpestris Steven originated from North Ossetia region in the Caucasus.</title>
        <authorList>
            <person name="Safronova V.I."/>
            <person name="Kuznetsova I.G."/>
            <person name="Sazanova A.L."/>
            <person name="Belimov A."/>
            <person name="Andronov E."/>
            <person name="Osledkin Y.S."/>
            <person name="Onishchuk O.P."/>
            <person name="Kurchak O.N."/>
            <person name="Shaposhnikov A.I."/>
            <person name="Willems A."/>
            <person name="Tikhonovich I.A."/>
        </authorList>
    </citation>
    <scope>NUCLEOTIDE SEQUENCE [LARGE SCALE GENOMIC DNA]</scope>
    <source>
        <strain evidence="6">V5/3M</strain>
        <plasmid evidence="6">unnamed4</plasmid>
    </source>
</reference>
<evidence type="ECO:0000313" key="6">
    <source>
        <dbReference type="EMBL" id="ANY85334.1"/>
    </source>
</evidence>
<dbReference type="RefSeq" id="WP_099516112.1">
    <property type="nucleotide sequence ID" value="NZ_CP016620.1"/>
</dbReference>
<keyword evidence="6" id="KW-0614">Plasmid</keyword>
<accession>A0A1B2EZF9</accession>
<gene>
    <name evidence="6" type="ORF">BB934_45055</name>
</gene>
<proteinExistence type="inferred from homology"/>
<dbReference type="GO" id="GO:0003700">
    <property type="term" value="F:DNA-binding transcription factor activity"/>
    <property type="evidence" value="ECO:0007669"/>
    <property type="project" value="InterPro"/>
</dbReference>
<sequence length="306" mass="33455">MPSPDPLNGIIVFVTAVRARSFTVAAERLGISKSAVGKSVARLEDRLDAKLFYRTTRKLSLTADGEAFYQTCSEAIEEILAAEGALAARDTAPTGRMRIDMPAAFGRRILLPVLLDIARPHSALHLTLSFSDRIIDPVAEGIDLVVRFGEVADQAGLVMRKLTSQRLCICGSPAYLAAQGVPKDLVEVSQHRCIVNLRRDTPFFWRVLENGVPGRITPPATHEVGDGDAIVGLTLAGFGLSQMPMSLVSRYLASGELISVLESFSQVMVPIHVLWPQTRHLMPRVRYVVDELVKRAARGELDTDET</sequence>
<dbReference type="KEGG" id="moc:BB934_45055"/>
<dbReference type="InterPro" id="IPR036388">
    <property type="entry name" value="WH-like_DNA-bd_sf"/>
</dbReference>
<dbReference type="PROSITE" id="PS50931">
    <property type="entry name" value="HTH_LYSR"/>
    <property type="match status" value="1"/>
</dbReference>
<dbReference type="EMBL" id="CP016620">
    <property type="protein sequence ID" value="ANY85334.1"/>
    <property type="molecule type" value="Genomic_DNA"/>
</dbReference>
<dbReference type="InterPro" id="IPR058163">
    <property type="entry name" value="LysR-type_TF_proteobact-type"/>
</dbReference>
<name>A0A1B2EZF9_9HYPH</name>
<keyword evidence="2" id="KW-0805">Transcription regulation</keyword>